<evidence type="ECO:0000313" key="2">
    <source>
        <dbReference type="EMBL" id="MFC7747236.1"/>
    </source>
</evidence>
<feature type="domain" description="Glycosyltransferase 2-like" evidence="1">
    <location>
        <begin position="6"/>
        <end position="167"/>
    </location>
</feature>
<comment type="caution">
    <text evidence="2">The sequence shown here is derived from an EMBL/GenBank/DDBJ whole genome shotgun (WGS) entry which is preliminary data.</text>
</comment>
<dbReference type="InterPro" id="IPR001173">
    <property type="entry name" value="Glyco_trans_2-like"/>
</dbReference>
<keyword evidence="3" id="KW-1185">Reference proteome</keyword>
<dbReference type="InterPro" id="IPR029044">
    <property type="entry name" value="Nucleotide-diphossugar_trans"/>
</dbReference>
<reference evidence="3" key="1">
    <citation type="journal article" date="2019" name="Int. J. Syst. Evol. Microbiol.">
        <title>The Global Catalogue of Microorganisms (GCM) 10K type strain sequencing project: providing services to taxonomists for standard genome sequencing and annotation.</title>
        <authorList>
            <consortium name="The Broad Institute Genomics Platform"/>
            <consortium name="The Broad Institute Genome Sequencing Center for Infectious Disease"/>
            <person name="Wu L."/>
            <person name="Ma J."/>
        </authorList>
    </citation>
    <scope>NUCLEOTIDE SEQUENCE [LARGE SCALE GENOMIC DNA]</scope>
    <source>
        <strain evidence="3">JCM 30234</strain>
    </source>
</reference>
<dbReference type="SUPFAM" id="SSF53448">
    <property type="entry name" value="Nucleotide-diphospho-sugar transferases"/>
    <property type="match status" value="1"/>
</dbReference>
<dbReference type="PANTHER" id="PTHR43685">
    <property type="entry name" value="GLYCOSYLTRANSFERASE"/>
    <property type="match status" value="1"/>
</dbReference>
<dbReference type="Proteomes" id="UP001596620">
    <property type="component" value="Unassembled WGS sequence"/>
</dbReference>
<evidence type="ECO:0000259" key="1">
    <source>
        <dbReference type="Pfam" id="PF00535"/>
    </source>
</evidence>
<dbReference type="CDD" id="cd00761">
    <property type="entry name" value="Glyco_tranf_GTA_type"/>
    <property type="match status" value="1"/>
</dbReference>
<dbReference type="EMBL" id="JBHTGR010000017">
    <property type="protein sequence ID" value="MFC7747236.1"/>
    <property type="molecule type" value="Genomic_DNA"/>
</dbReference>
<name>A0ABW2UW04_9BACI</name>
<proteinExistence type="predicted"/>
<organism evidence="2 3">
    <name type="scientific">Lentibacillus kimchii</name>
    <dbReference type="NCBI Taxonomy" id="1542911"/>
    <lineage>
        <taxon>Bacteria</taxon>
        <taxon>Bacillati</taxon>
        <taxon>Bacillota</taxon>
        <taxon>Bacilli</taxon>
        <taxon>Bacillales</taxon>
        <taxon>Bacillaceae</taxon>
        <taxon>Lentibacillus</taxon>
    </lineage>
</organism>
<protein>
    <submittedName>
        <fullName evidence="2">Glycosyltransferase family 2 protein</fullName>
    </submittedName>
</protein>
<dbReference type="RefSeq" id="WP_382358755.1">
    <property type="nucleotide sequence ID" value="NZ_JBHTGR010000017.1"/>
</dbReference>
<dbReference type="InterPro" id="IPR050834">
    <property type="entry name" value="Glycosyltransf_2"/>
</dbReference>
<evidence type="ECO:0000313" key="3">
    <source>
        <dbReference type="Proteomes" id="UP001596620"/>
    </source>
</evidence>
<dbReference type="PANTHER" id="PTHR43685:SF2">
    <property type="entry name" value="GLYCOSYLTRANSFERASE 2-LIKE DOMAIN-CONTAINING PROTEIN"/>
    <property type="match status" value="1"/>
</dbReference>
<sequence>MTPCVSVIIPTYKRSDYLERAIESVLKQSYQAIEIVVVDDNAPDSYVRAETEAKMLAYENDSRVTYNRNETNLGGALARNEGVARASGDYITFLDDDDIYLPEKITRQVHYMEENGLDLSFTDVRIHDTADTLVDFRHHPYVTNLANDELLKNHLLHHLTPTASYMFKKEALHTIGGFDNVAMGQEFMLMLKAIEQGLTIGYLPEANVIQYIHDGERISVGANKLAKERELFAFKQTYFPQLSRAERRYVTFRHHAVMAVAGKRSGYMRITATHLLKALVTSPYNCVRELVSHTRKLRQGNG</sequence>
<gene>
    <name evidence="2" type="ORF">ACFQU8_08295</name>
</gene>
<dbReference type="Pfam" id="PF00535">
    <property type="entry name" value="Glycos_transf_2"/>
    <property type="match status" value="1"/>
</dbReference>
<dbReference type="Gene3D" id="3.90.550.10">
    <property type="entry name" value="Spore Coat Polysaccharide Biosynthesis Protein SpsA, Chain A"/>
    <property type="match status" value="1"/>
</dbReference>
<accession>A0ABW2UW04</accession>